<dbReference type="FunFam" id="3.40.50.1000:FF:000052">
    <property type="entry name" value="Alpha,alpha-trehalose-phosphate synthase [UDP-forming] 6"/>
    <property type="match status" value="1"/>
</dbReference>
<dbReference type="InterPro" id="IPR003337">
    <property type="entry name" value="Trehalose_PPase"/>
</dbReference>
<keyword evidence="4" id="KW-1185">Reference proteome</keyword>
<proteinExistence type="inferred from homology"/>
<comment type="similarity">
    <text evidence="1">In the N-terminal section; belongs to the glycosyltransferase 20 family.</text>
</comment>
<dbReference type="PANTHER" id="PTHR10788">
    <property type="entry name" value="TREHALOSE-6-PHOSPHATE SYNTHASE"/>
    <property type="match status" value="1"/>
</dbReference>
<dbReference type="PANTHER" id="PTHR10788:SF94">
    <property type="entry name" value="ALPHA,ALPHA-TREHALOSE-PHOSPHATE SYNTHASE [UDP-FORMING] 5"/>
    <property type="match status" value="1"/>
</dbReference>
<dbReference type="GO" id="GO:0005829">
    <property type="term" value="C:cytosol"/>
    <property type="evidence" value="ECO:0007669"/>
    <property type="project" value="TreeGrafter"/>
</dbReference>
<dbReference type="Gene3D" id="3.40.50.2000">
    <property type="entry name" value="Glycogen Phosphorylase B"/>
    <property type="match status" value="2"/>
</dbReference>
<dbReference type="EMBL" id="VJMJ01000243">
    <property type="protein sequence ID" value="KAF0725391.1"/>
    <property type="molecule type" value="Genomic_DNA"/>
</dbReference>
<dbReference type="SUPFAM" id="SSF53756">
    <property type="entry name" value="UDP-Glycosyltransferase/glycogen phosphorylase"/>
    <property type="match status" value="1"/>
</dbReference>
<dbReference type="SUPFAM" id="SSF56784">
    <property type="entry name" value="HAD-like"/>
    <property type="match status" value="1"/>
</dbReference>
<evidence type="ECO:0000313" key="3">
    <source>
        <dbReference type="EMBL" id="KAF0725391.1"/>
    </source>
</evidence>
<evidence type="ECO:0000313" key="4">
    <source>
        <dbReference type="Proteomes" id="UP000481153"/>
    </source>
</evidence>
<dbReference type="GO" id="GO:0004805">
    <property type="term" value="F:trehalose-phosphatase activity"/>
    <property type="evidence" value="ECO:0007669"/>
    <property type="project" value="TreeGrafter"/>
</dbReference>
<dbReference type="InterPro" id="IPR001830">
    <property type="entry name" value="Glyco_trans_20"/>
</dbReference>
<dbReference type="GO" id="GO:0005992">
    <property type="term" value="P:trehalose biosynthetic process"/>
    <property type="evidence" value="ECO:0007669"/>
    <property type="project" value="InterPro"/>
</dbReference>
<evidence type="ECO:0000256" key="2">
    <source>
        <dbReference type="ARBA" id="ARBA00006330"/>
    </source>
</evidence>
<protein>
    <recommendedName>
        <fullName evidence="5">Trehalose-phosphatase</fullName>
    </recommendedName>
</protein>
<sequence length="990" mass="111465">MDGLRAASPRDVSVVVCINVLPLVFTRAPLTETCPWHVEWSTSSYGLFLRHIVAGQRYKPIFVGCPEVYIPKQDEQAVRLLLLHDFNCIPVFLDTTLAHRHFQGFCKGVLWPIFHNVVDVYNSAELTLDAYPAEVDPPSHATESRGENAEQDRTVWLPPASWNPASQDKCWKEYCQVNRLFAKKVIEHWQPGNIIWIHDYPLLVLASYLLRKLRAGSIAIFMHVPFPSSEIFRTLTVRTELLRAMLCANHIGFLVFEHARHFLTACKRLLGLNYKTAHNGMLAVEYNGRLVLVTCSHCGTELYHMNDLLARLDTDARALQLKAAFAPLVAANKIILASVDRLEGLNGVPLKLRAFDRFLAMYPARRRDVVLVQFGISLDCRPNDYRQTRTYVEKFVAEINRRYGSPEAPVVVYEERATMMALERMVLWQTGHIFLDTCVRGGLTMLPFEFLSAHHNHPSHAGVLVASEFSCYSRILNGALLVNPWKADDVVGAIVKAIEMPAYEMRSRAHLNFQFLVDNPVSEWGSRMLADIESAGKIAMSTNLMSASDKASGDFLEIGFGFDYRVMQFSPGFAPINVDETAKAYASSTKRLVIFDYGGTLSWTLCLMDDEASMHYYEDNNNVTKEGGTDDGRLSSIRKLDGQVRTPVSAATKASLEVLCQDPNNVVFVWSNARRLELEAEFGRIAGLNLVSDNGYFLRKSDSVAWESLYADAPEDFAWKTQVTNIIKTYVARTNGSFVTVNETSVTFDYHNCDLEYGEMQAAELYEQLSQLLKKEKTTIERGKGFVEVHRFGVNKAIAVSMILSFCKEKVATPDFILCAGDDESDEQAFRTIRAFADAEKTPVVLTCTVGRKPSAAQYYLDSVSEVLSLIEALSVVRSRLKRRASSPNASRRAIVTFQSQFLNGGKMISPIFVRNLSKEFSKAISTSTLEEFCVDHFNPAMLTSPRQDEESKSRQWLRTSFTTAELVQAAVVGGILGWSLRHQLRRFFQ</sequence>
<evidence type="ECO:0000256" key="1">
    <source>
        <dbReference type="ARBA" id="ARBA00005409"/>
    </source>
</evidence>
<comment type="similarity">
    <text evidence="2">In the C-terminal section; belongs to the trehalose phosphatase family.</text>
</comment>
<accession>A0A6G0WDM0</accession>
<name>A0A6G0WDM0_9STRA</name>
<organism evidence="3 4">
    <name type="scientific">Aphanomyces euteiches</name>
    <dbReference type="NCBI Taxonomy" id="100861"/>
    <lineage>
        <taxon>Eukaryota</taxon>
        <taxon>Sar</taxon>
        <taxon>Stramenopiles</taxon>
        <taxon>Oomycota</taxon>
        <taxon>Saprolegniomycetes</taxon>
        <taxon>Saprolegniales</taxon>
        <taxon>Verrucalvaceae</taxon>
        <taxon>Aphanomyces</taxon>
    </lineage>
</organism>
<comment type="caution">
    <text evidence="3">The sequence shown here is derived from an EMBL/GenBank/DDBJ whole genome shotgun (WGS) entry which is preliminary data.</text>
</comment>
<dbReference type="Pfam" id="PF00982">
    <property type="entry name" value="Glyco_transf_20"/>
    <property type="match status" value="2"/>
</dbReference>
<dbReference type="InterPro" id="IPR036412">
    <property type="entry name" value="HAD-like_sf"/>
</dbReference>
<dbReference type="Pfam" id="PF02358">
    <property type="entry name" value="Trehalose_PPase"/>
    <property type="match status" value="1"/>
</dbReference>
<dbReference type="InterPro" id="IPR023214">
    <property type="entry name" value="HAD_sf"/>
</dbReference>
<evidence type="ECO:0008006" key="5">
    <source>
        <dbReference type="Google" id="ProtNLM"/>
    </source>
</evidence>
<dbReference type="Proteomes" id="UP000481153">
    <property type="component" value="Unassembled WGS sequence"/>
</dbReference>
<dbReference type="CDD" id="cd03788">
    <property type="entry name" value="GT20_TPS"/>
    <property type="match status" value="1"/>
</dbReference>
<dbReference type="VEuPathDB" id="FungiDB:AeMF1_009941"/>
<dbReference type="Gene3D" id="3.30.70.1020">
    <property type="entry name" value="Trehalose-6-phosphate phosphatase related protein, domain 2"/>
    <property type="match status" value="1"/>
</dbReference>
<dbReference type="NCBIfam" id="TIGR00685">
    <property type="entry name" value="T6PP"/>
    <property type="match status" value="1"/>
</dbReference>
<gene>
    <name evidence="3" type="ORF">Ae201684_016162</name>
</gene>
<dbReference type="Gene3D" id="3.40.50.1000">
    <property type="entry name" value="HAD superfamily/HAD-like"/>
    <property type="match status" value="1"/>
</dbReference>
<reference evidence="3 4" key="1">
    <citation type="submission" date="2019-07" db="EMBL/GenBank/DDBJ databases">
        <title>Genomics analysis of Aphanomyces spp. identifies a new class of oomycete effector associated with host adaptation.</title>
        <authorList>
            <person name="Gaulin E."/>
        </authorList>
    </citation>
    <scope>NUCLEOTIDE SEQUENCE [LARGE SCALE GENOMIC DNA]</scope>
    <source>
        <strain evidence="3 4">ATCC 201684</strain>
    </source>
</reference>
<dbReference type="AlphaFoldDB" id="A0A6G0WDM0"/>